<dbReference type="AlphaFoldDB" id="A0A7W3FN61"/>
<evidence type="ECO:0000313" key="4">
    <source>
        <dbReference type="Proteomes" id="UP000547058"/>
    </source>
</evidence>
<evidence type="ECO:0000313" key="3">
    <source>
        <dbReference type="EMBL" id="MBA8682272.1"/>
    </source>
</evidence>
<organism evidence="3 4">
    <name type="scientific">Stenotrophomonas tumulicola</name>
    <dbReference type="NCBI Taxonomy" id="1685415"/>
    <lineage>
        <taxon>Bacteria</taxon>
        <taxon>Pseudomonadati</taxon>
        <taxon>Pseudomonadota</taxon>
        <taxon>Gammaproteobacteria</taxon>
        <taxon>Lysobacterales</taxon>
        <taxon>Lysobacteraceae</taxon>
        <taxon>Stenotrophomonas</taxon>
    </lineage>
</organism>
<evidence type="ECO:0000256" key="1">
    <source>
        <dbReference type="SAM" id="MobiDB-lite"/>
    </source>
</evidence>
<gene>
    <name evidence="3" type="ORF">H4O11_10680</name>
</gene>
<evidence type="ECO:0000256" key="2">
    <source>
        <dbReference type="SAM" id="SignalP"/>
    </source>
</evidence>
<feature type="signal peptide" evidence="2">
    <location>
        <begin position="1"/>
        <end position="19"/>
    </location>
</feature>
<dbReference type="EMBL" id="JACGXS010000004">
    <property type="protein sequence ID" value="MBA8682272.1"/>
    <property type="molecule type" value="Genomic_DNA"/>
</dbReference>
<dbReference type="RefSeq" id="WP_182339400.1">
    <property type="nucleotide sequence ID" value="NZ_JACGXS010000004.1"/>
</dbReference>
<name>A0A7W3FN61_9GAMM</name>
<dbReference type="Proteomes" id="UP000547058">
    <property type="component" value="Unassembled WGS sequence"/>
</dbReference>
<protein>
    <submittedName>
        <fullName evidence="3">Uncharacterized protein</fullName>
    </submittedName>
</protein>
<keyword evidence="2" id="KW-0732">Signal</keyword>
<comment type="caution">
    <text evidence="3">The sequence shown here is derived from an EMBL/GenBank/DDBJ whole genome shotgun (WGS) entry which is preliminary data.</text>
</comment>
<feature type="chain" id="PRO_5031172912" evidence="2">
    <location>
        <begin position="20"/>
        <end position="165"/>
    </location>
</feature>
<proteinExistence type="predicted"/>
<sequence length="165" mass="17229">MIRPLILLCLACAPSVALAQSAAGATGPQSVTGLNLAVPNEPLRYLNDPSFQQDAPGTYYGDKTGPRPRADGSPGTLDDDKMKVSGSFSTGIGYSKGYGNSHYNAATLNLSKNYTTDEGKTRGVNVNIHVSEGNGPGFYGPWDGPYGGGFGPGPGYWGRPPPFGW</sequence>
<feature type="region of interest" description="Disordered" evidence="1">
    <location>
        <begin position="45"/>
        <end position="82"/>
    </location>
</feature>
<reference evidence="3 4" key="1">
    <citation type="submission" date="2020-08" db="EMBL/GenBank/DDBJ databases">
        <title>Stenotrophomonas tumulicola JCM 30961.</title>
        <authorList>
            <person name="Deng Y."/>
        </authorList>
    </citation>
    <scope>NUCLEOTIDE SEQUENCE [LARGE SCALE GENOMIC DNA]</scope>
    <source>
        <strain evidence="3 4">JCM 30961</strain>
    </source>
</reference>
<keyword evidence="4" id="KW-1185">Reference proteome</keyword>
<accession>A0A7W3FN61</accession>